<evidence type="ECO:0000313" key="2">
    <source>
        <dbReference type="Proteomes" id="UP000775872"/>
    </source>
</evidence>
<dbReference type="Proteomes" id="UP000775872">
    <property type="component" value="Unassembled WGS sequence"/>
</dbReference>
<proteinExistence type="predicted"/>
<reference evidence="2" key="1">
    <citation type="submission" date="2019-06" db="EMBL/GenBank/DDBJ databases">
        <authorList>
            <person name="Broberg M."/>
        </authorList>
    </citation>
    <scope>NUCLEOTIDE SEQUENCE [LARGE SCALE GENOMIC DNA]</scope>
</reference>
<dbReference type="OrthoDB" id="10351313at2759"/>
<dbReference type="EMBL" id="CABFOC020000035">
    <property type="protein sequence ID" value="CAH0048329.1"/>
    <property type="molecule type" value="Genomic_DNA"/>
</dbReference>
<name>A0A9N9Z3N5_9HYPO</name>
<dbReference type="AlphaFoldDB" id="A0A9N9Z3N5"/>
<keyword evidence="2" id="KW-1185">Reference proteome</keyword>
<evidence type="ECO:0000313" key="1">
    <source>
        <dbReference type="EMBL" id="CAH0048329.1"/>
    </source>
</evidence>
<reference evidence="1 2" key="2">
    <citation type="submission" date="2021-10" db="EMBL/GenBank/DDBJ databases">
        <authorList>
            <person name="Piombo E."/>
        </authorList>
    </citation>
    <scope>NUCLEOTIDE SEQUENCE [LARGE SCALE GENOMIC DNA]</scope>
</reference>
<protein>
    <submittedName>
        <fullName evidence="1">Uncharacterized protein</fullName>
    </submittedName>
</protein>
<accession>A0A9N9Z3N5</accession>
<comment type="caution">
    <text evidence="1">The sequence shown here is derived from an EMBL/GenBank/DDBJ whole genome shotgun (WGS) entry which is preliminary data.</text>
</comment>
<organism evidence="1 2">
    <name type="scientific">Clonostachys solani</name>
    <dbReference type="NCBI Taxonomy" id="160281"/>
    <lineage>
        <taxon>Eukaryota</taxon>
        <taxon>Fungi</taxon>
        <taxon>Dikarya</taxon>
        <taxon>Ascomycota</taxon>
        <taxon>Pezizomycotina</taxon>
        <taxon>Sordariomycetes</taxon>
        <taxon>Hypocreomycetidae</taxon>
        <taxon>Hypocreales</taxon>
        <taxon>Bionectriaceae</taxon>
        <taxon>Clonostachys</taxon>
    </lineage>
</organism>
<sequence length="129" mass="14664">MHSLSGFLHRKDQPRLMTRSRSGHWMTTTTSARPHAWLRTVTDWFAGCWGTACGCRSSSRNKAVAAGERRHEDEEHEPLLECQRIEGARDTKGECSRHKRSSGASWCDSEMEGYVPSRAALSTDQQYEH</sequence>
<gene>
    <name evidence="1" type="ORF">CSOL1703_00000272</name>
</gene>